<feature type="transmembrane region" description="Helical" evidence="1">
    <location>
        <begin position="236"/>
        <end position="259"/>
    </location>
</feature>
<proteinExistence type="predicted"/>
<accession>A0A6J6Q5P6</accession>
<dbReference type="InterPro" id="IPR036259">
    <property type="entry name" value="MFS_trans_sf"/>
</dbReference>
<feature type="domain" description="Major facilitator superfamily (MFS) profile" evidence="2">
    <location>
        <begin position="16"/>
        <end position="388"/>
    </location>
</feature>
<feature type="transmembrane region" description="Helical" evidence="1">
    <location>
        <begin position="364"/>
        <end position="382"/>
    </location>
</feature>
<organism evidence="3">
    <name type="scientific">freshwater metagenome</name>
    <dbReference type="NCBI Taxonomy" id="449393"/>
    <lineage>
        <taxon>unclassified sequences</taxon>
        <taxon>metagenomes</taxon>
        <taxon>ecological metagenomes</taxon>
    </lineage>
</organism>
<feature type="transmembrane region" description="Helical" evidence="1">
    <location>
        <begin position="337"/>
        <end position="358"/>
    </location>
</feature>
<keyword evidence="1" id="KW-0812">Transmembrane</keyword>
<dbReference type="PROSITE" id="PS50850">
    <property type="entry name" value="MFS"/>
    <property type="match status" value="1"/>
</dbReference>
<dbReference type="Gene3D" id="1.20.1250.20">
    <property type="entry name" value="MFS general substrate transporter like domains"/>
    <property type="match status" value="2"/>
</dbReference>
<evidence type="ECO:0000313" key="3">
    <source>
        <dbReference type="EMBL" id="CAB4706136.1"/>
    </source>
</evidence>
<dbReference type="PANTHER" id="PTHR23531:SF1">
    <property type="entry name" value="QUINOLENE RESISTANCE PROTEIN NORA"/>
    <property type="match status" value="1"/>
</dbReference>
<keyword evidence="1" id="KW-0472">Membrane</keyword>
<dbReference type="InterPro" id="IPR052714">
    <property type="entry name" value="MFS_Exporter"/>
</dbReference>
<dbReference type="EMBL" id="CAEZXP010000006">
    <property type="protein sequence ID" value="CAB4706136.1"/>
    <property type="molecule type" value="Genomic_DNA"/>
</dbReference>
<dbReference type="SUPFAM" id="SSF103473">
    <property type="entry name" value="MFS general substrate transporter"/>
    <property type="match status" value="1"/>
</dbReference>
<feature type="transmembrane region" description="Helical" evidence="1">
    <location>
        <begin position="105"/>
        <end position="128"/>
    </location>
</feature>
<keyword evidence="1" id="KW-1133">Transmembrane helix</keyword>
<sequence>MRKTHGVEGERLWTRDLVFVLAGVFLLFTNTTGLVSVLPVVAGESGGSSAAGLVTGCFYFPAVATQLQMPWVMNRVRARWVLVAAFSLLGLPCVFYAIAPGSLALVLATTAVRGIGFGIATVAVGTLAAQLAPPARRGTVLGVSGLLAGIPPVFAPATGLWLLDGVGAKAAFLAAGAVGVVGAVLSLALHSRPAAGRPRPEGLLRAIVGPALRWPFSWFLIVSLTRGAAVSFVPLWLIHGGWASASTYLLVFGTLAYLARWGGGRLVDRYGARRLVVPGAVSSLAGLVLLASGNHAGGAVVAAGLLFGLGYGLLATSSQLDMLSRWSTDSFSVPTTAWNIAIDFGVGLGGVFIGLVASIGGYSAAFWVLPVAMAFVLALILLEPHPDRTGAEAKG</sequence>
<dbReference type="InterPro" id="IPR011701">
    <property type="entry name" value="MFS"/>
</dbReference>
<evidence type="ECO:0000259" key="2">
    <source>
        <dbReference type="PROSITE" id="PS50850"/>
    </source>
</evidence>
<reference evidence="3" key="1">
    <citation type="submission" date="2020-05" db="EMBL/GenBank/DDBJ databases">
        <authorList>
            <person name="Chiriac C."/>
            <person name="Salcher M."/>
            <person name="Ghai R."/>
            <person name="Kavagutti S V."/>
        </authorList>
    </citation>
    <scope>NUCLEOTIDE SEQUENCE</scope>
</reference>
<dbReference type="InterPro" id="IPR020846">
    <property type="entry name" value="MFS_dom"/>
</dbReference>
<name>A0A6J6Q5P6_9ZZZZ</name>
<feature type="transmembrane region" description="Helical" evidence="1">
    <location>
        <begin position="169"/>
        <end position="190"/>
    </location>
</feature>
<dbReference type="Pfam" id="PF07690">
    <property type="entry name" value="MFS_1"/>
    <property type="match status" value="1"/>
</dbReference>
<feature type="transmembrane region" description="Helical" evidence="1">
    <location>
        <begin position="271"/>
        <end position="290"/>
    </location>
</feature>
<feature type="transmembrane region" description="Helical" evidence="1">
    <location>
        <begin position="49"/>
        <end position="68"/>
    </location>
</feature>
<feature type="transmembrane region" description="Helical" evidence="1">
    <location>
        <begin position="296"/>
        <end position="316"/>
    </location>
</feature>
<dbReference type="PANTHER" id="PTHR23531">
    <property type="entry name" value="QUINOLENE RESISTANCE PROTEIN NORA"/>
    <property type="match status" value="1"/>
</dbReference>
<gene>
    <name evidence="3" type="ORF">UFOPK2399_01677</name>
</gene>
<dbReference type="AlphaFoldDB" id="A0A6J6Q5P6"/>
<feature type="transmembrane region" description="Helical" evidence="1">
    <location>
        <begin position="80"/>
        <end position="99"/>
    </location>
</feature>
<dbReference type="GO" id="GO:0022857">
    <property type="term" value="F:transmembrane transporter activity"/>
    <property type="evidence" value="ECO:0007669"/>
    <property type="project" value="InterPro"/>
</dbReference>
<protein>
    <submittedName>
        <fullName evidence="3">Unannotated protein</fullName>
    </submittedName>
</protein>
<evidence type="ECO:0000256" key="1">
    <source>
        <dbReference type="SAM" id="Phobius"/>
    </source>
</evidence>
<feature type="transmembrane region" description="Helical" evidence="1">
    <location>
        <begin position="140"/>
        <end position="163"/>
    </location>
</feature>